<dbReference type="InterPro" id="IPR017847">
    <property type="entry name" value="T6SS_RhsGE_Vgr_subset"/>
</dbReference>
<dbReference type="InterPro" id="IPR006531">
    <property type="entry name" value="Gp5/Vgr_OB"/>
</dbReference>
<dbReference type="InterPro" id="IPR037026">
    <property type="entry name" value="Vgr_OB-fold_dom_sf"/>
</dbReference>
<dbReference type="Gene3D" id="2.30.110.50">
    <property type="match status" value="1"/>
</dbReference>
<dbReference type="NCBIfam" id="TIGR01646">
    <property type="entry name" value="vgr_GE"/>
    <property type="match status" value="1"/>
</dbReference>
<dbReference type="PANTHER" id="PTHR32305">
    <property type="match status" value="1"/>
</dbReference>
<dbReference type="RefSeq" id="WP_255836387.1">
    <property type="nucleotide sequence ID" value="NZ_CP073346.1"/>
</dbReference>
<dbReference type="Pfam" id="PF22178">
    <property type="entry name" value="Gp5_trimer_C"/>
    <property type="match status" value="1"/>
</dbReference>
<gene>
    <name evidence="6" type="ORF">KDW96_11450</name>
</gene>
<keyword evidence="7" id="KW-1185">Reference proteome</keyword>
<protein>
    <submittedName>
        <fullName evidence="6">Type VI secretion system tip protein VgrG</fullName>
    </submittedName>
</protein>
<dbReference type="Proteomes" id="UP001059672">
    <property type="component" value="Chromosome"/>
</dbReference>
<feature type="domain" description="Gp5/Type VI secretion system Vgr protein OB-fold" evidence="4">
    <location>
        <begin position="396"/>
        <end position="462"/>
    </location>
</feature>
<dbReference type="InterPro" id="IPR006533">
    <property type="entry name" value="T6SS_Vgr_RhsGE"/>
</dbReference>
<dbReference type="SUPFAM" id="SSF69255">
    <property type="entry name" value="gp5 N-terminal domain-like"/>
    <property type="match status" value="1"/>
</dbReference>
<feature type="domain" description="Gp5/Type VI secretion system Vgr C-terminal trimerisation" evidence="5">
    <location>
        <begin position="480"/>
        <end position="586"/>
    </location>
</feature>
<dbReference type="Pfam" id="PF05954">
    <property type="entry name" value="Phage_GPD"/>
    <property type="match status" value="1"/>
</dbReference>
<dbReference type="Pfam" id="PF04717">
    <property type="entry name" value="Phage_base_V"/>
    <property type="match status" value="1"/>
</dbReference>
<dbReference type="Gene3D" id="4.10.220.110">
    <property type="match status" value="1"/>
</dbReference>
<accession>A0ABY5H301</accession>
<proteinExistence type="inferred from homology"/>
<evidence type="ECO:0000256" key="2">
    <source>
        <dbReference type="ARBA" id="ARBA00005558"/>
    </source>
</evidence>
<evidence type="ECO:0000256" key="1">
    <source>
        <dbReference type="ARBA" id="ARBA00004613"/>
    </source>
</evidence>
<dbReference type="NCBIfam" id="TIGR03361">
    <property type="entry name" value="VI_Rhs_Vgr"/>
    <property type="match status" value="1"/>
</dbReference>
<dbReference type="InterPro" id="IPR054030">
    <property type="entry name" value="Gp5_Vgr_C"/>
</dbReference>
<dbReference type="PANTHER" id="PTHR32305:SF15">
    <property type="entry name" value="PROTEIN RHSA-RELATED"/>
    <property type="match status" value="1"/>
</dbReference>
<dbReference type="Gene3D" id="2.40.50.230">
    <property type="entry name" value="Gp5 N-terminal domain"/>
    <property type="match status" value="1"/>
</dbReference>
<comment type="similarity">
    <text evidence="2">Belongs to the VgrG protein family.</text>
</comment>
<evidence type="ECO:0000313" key="7">
    <source>
        <dbReference type="Proteomes" id="UP001059672"/>
    </source>
</evidence>
<evidence type="ECO:0000259" key="5">
    <source>
        <dbReference type="Pfam" id="PF22178"/>
    </source>
</evidence>
<dbReference type="Gene3D" id="3.55.50.10">
    <property type="entry name" value="Baseplate protein-like domains"/>
    <property type="match status" value="1"/>
</dbReference>
<evidence type="ECO:0000259" key="4">
    <source>
        <dbReference type="Pfam" id="PF04717"/>
    </source>
</evidence>
<keyword evidence="3" id="KW-0964">Secreted</keyword>
<evidence type="ECO:0000313" key="6">
    <source>
        <dbReference type="EMBL" id="UTW05807.1"/>
    </source>
</evidence>
<reference evidence="6" key="1">
    <citation type="submission" date="2021-04" db="EMBL/GenBank/DDBJ databases">
        <title>Oceanospirillales bacteria with DddD are important DMSP degraders in coastal seawater.</title>
        <authorList>
            <person name="Liu J."/>
        </authorList>
    </citation>
    <scope>NUCLEOTIDE SEQUENCE</scope>
    <source>
        <strain evidence="6">D13-4</strain>
    </source>
</reference>
<name>A0ABY5H301_9PSED</name>
<sequence length="682" mass="76794">MFNPANASHFSLSIEGVEHDLQVLAFNGRETISQPYAFELELVSERPDLDLQSLLHQRAFLAFNPDGPGIHGLIHRVAQGESGKRLTRYSLRIVPQLAYLAHRHNQRIFQHLTVPQIVATVLEEHGILADAYRFQLGPTVYPERDYCVQYDESDLHFVQRLCEEEGIHYHFRHSTDGHVLVFGDEQSAFARLGQPTAYLQDNGMTADEPVIKRLRVRLETRTSRTTRRDYDFEQPRLLMQAAHKAERDPEAAPLPDLEDYDYPGRFLDRKRGKHLSQRQLERHRADYRLAEGRSDQPRLVSGHLLEISEHPRREWNDLWLLTEVVHEGKQPQVLEESVTNDVQIADGFTQGYRNRLTATPWDVPFRPPLAHPKPRVLGSQSAVVTGPAGEEIHCDAYGRVKVQFHWDRHGQADDSTSCWLRVASSWAGDRYGAIAIPRIGMEVLVTFLEGDPDQPLVTGCLYHKEHQVPYDLPANKTRTVFKTLSSPGGGGYNELRIEDRKGAEQIYLHAQRDWDENIEHDQRIRVGNERHDTVEANSYTELQAEEHLTVHGDRRVQVKPDDHLTVGQNQHIKLGSAQLTKAGREIHLKAGQKMVIEAGTELTLKAGGSFIKLDPGGITISGPLAKINAGGSPGKGSGIKIKPPVLPGAADSDKAGNLLDEALLNSLAQKKKKPKRMLNFSG</sequence>
<dbReference type="EMBL" id="CP073346">
    <property type="protein sequence ID" value="UTW05807.1"/>
    <property type="molecule type" value="Genomic_DNA"/>
</dbReference>
<evidence type="ECO:0000256" key="3">
    <source>
        <dbReference type="ARBA" id="ARBA00022525"/>
    </source>
</evidence>
<dbReference type="SUPFAM" id="SSF69349">
    <property type="entry name" value="Phage fibre proteins"/>
    <property type="match status" value="1"/>
</dbReference>
<dbReference type="InterPro" id="IPR050708">
    <property type="entry name" value="T6SS_VgrG/RHS"/>
</dbReference>
<organism evidence="6 7">
    <name type="scientific">Pseudomonas benzenivorans</name>
    <dbReference type="NCBI Taxonomy" id="556533"/>
    <lineage>
        <taxon>Bacteria</taxon>
        <taxon>Pseudomonadati</taxon>
        <taxon>Pseudomonadota</taxon>
        <taxon>Gammaproteobacteria</taxon>
        <taxon>Pseudomonadales</taxon>
        <taxon>Pseudomonadaceae</taxon>
        <taxon>Pseudomonas</taxon>
    </lineage>
</organism>
<comment type="subcellular location">
    <subcellularLocation>
        <location evidence="1">Secreted</location>
    </subcellularLocation>
</comment>
<dbReference type="SUPFAM" id="SSF69279">
    <property type="entry name" value="Phage tail proteins"/>
    <property type="match status" value="2"/>
</dbReference>